<feature type="transmembrane region" description="Helical" evidence="6">
    <location>
        <begin position="65"/>
        <end position="84"/>
    </location>
</feature>
<organism evidence="7 8">
    <name type="scientific">Leucobacter chromiisoli</name>
    <dbReference type="NCBI Taxonomy" id="2796471"/>
    <lineage>
        <taxon>Bacteria</taxon>
        <taxon>Bacillati</taxon>
        <taxon>Actinomycetota</taxon>
        <taxon>Actinomycetes</taxon>
        <taxon>Micrococcales</taxon>
        <taxon>Microbacteriaceae</taxon>
        <taxon>Leucobacter</taxon>
    </lineage>
</organism>
<proteinExistence type="predicted"/>
<reference evidence="7" key="1">
    <citation type="submission" date="2020-12" db="EMBL/GenBank/DDBJ databases">
        <title>Leucobacter sp. CAS1, isolated from Chromium sludge.</title>
        <authorList>
            <person name="Xu Z."/>
        </authorList>
    </citation>
    <scope>NUCLEOTIDE SEQUENCE</scope>
    <source>
        <strain evidence="7">CSA1</strain>
    </source>
</reference>
<feature type="compositionally biased region" description="Low complexity" evidence="5">
    <location>
        <begin position="25"/>
        <end position="52"/>
    </location>
</feature>
<gene>
    <name evidence="7" type="ORF">JD276_10175</name>
</gene>
<protein>
    <submittedName>
        <fullName evidence="7">DUF4870 domain-containing protein</fullName>
    </submittedName>
</protein>
<evidence type="ECO:0000256" key="5">
    <source>
        <dbReference type="SAM" id="MobiDB-lite"/>
    </source>
</evidence>
<evidence type="ECO:0000256" key="2">
    <source>
        <dbReference type="ARBA" id="ARBA00022692"/>
    </source>
</evidence>
<comment type="caution">
    <text evidence="7">The sequence shown here is derived from an EMBL/GenBank/DDBJ whole genome shotgun (WGS) entry which is preliminary data.</text>
</comment>
<keyword evidence="8" id="KW-1185">Reference proteome</keyword>
<dbReference type="AlphaFoldDB" id="A0A934Q8G6"/>
<dbReference type="EMBL" id="JAEHOH010000013">
    <property type="protein sequence ID" value="MBK0419398.1"/>
    <property type="molecule type" value="Genomic_DNA"/>
</dbReference>
<feature type="region of interest" description="Disordered" evidence="5">
    <location>
        <begin position="1"/>
        <end position="52"/>
    </location>
</feature>
<evidence type="ECO:0000256" key="3">
    <source>
        <dbReference type="ARBA" id="ARBA00022989"/>
    </source>
</evidence>
<dbReference type="InterPro" id="IPR019109">
    <property type="entry name" value="MamF_MmsF"/>
</dbReference>
<evidence type="ECO:0000313" key="8">
    <source>
        <dbReference type="Proteomes" id="UP000608530"/>
    </source>
</evidence>
<keyword evidence="4 6" id="KW-0472">Membrane</keyword>
<keyword evidence="2 6" id="KW-0812">Transmembrane</keyword>
<dbReference type="RefSeq" id="WP_200115544.1">
    <property type="nucleotide sequence ID" value="NZ_JAEHOH010000013.1"/>
</dbReference>
<dbReference type="Pfam" id="PF09685">
    <property type="entry name" value="MamF_MmsF"/>
    <property type="match status" value="1"/>
</dbReference>
<name>A0A934Q8G6_9MICO</name>
<dbReference type="Proteomes" id="UP000608530">
    <property type="component" value="Unassembled WGS sequence"/>
</dbReference>
<feature type="transmembrane region" description="Helical" evidence="6">
    <location>
        <begin position="129"/>
        <end position="147"/>
    </location>
</feature>
<evidence type="ECO:0000256" key="4">
    <source>
        <dbReference type="ARBA" id="ARBA00023136"/>
    </source>
</evidence>
<keyword evidence="3 6" id="KW-1133">Transmembrane helix</keyword>
<comment type="subcellular location">
    <subcellularLocation>
        <location evidence="1">Membrane</location>
        <topology evidence="1">Multi-pass membrane protein</topology>
    </subcellularLocation>
</comment>
<evidence type="ECO:0000256" key="6">
    <source>
        <dbReference type="SAM" id="Phobius"/>
    </source>
</evidence>
<accession>A0A934Q8G6</accession>
<sequence>MSTLPPDANGDGQHPGQVPPGAGGYEAPPAGAYQQSAPGYQQPAPGYQAPQPQYPAADPVSNITLNYWLSVFFTWIPALIFFLIEKEKGNGLATAFHRENLNFSLVRTGLYIVLLILTPIPVLGWILGLLGGIAAIVLFVFHIIAAAKAPAAYRAGRGPEFILNIPFIK</sequence>
<evidence type="ECO:0000313" key="7">
    <source>
        <dbReference type="EMBL" id="MBK0419398.1"/>
    </source>
</evidence>
<evidence type="ECO:0000256" key="1">
    <source>
        <dbReference type="ARBA" id="ARBA00004141"/>
    </source>
</evidence>
<feature type="transmembrane region" description="Helical" evidence="6">
    <location>
        <begin position="105"/>
        <end position="123"/>
    </location>
</feature>